<reference evidence="1 2" key="1">
    <citation type="submission" date="2023-10" db="EMBL/GenBank/DDBJ databases">
        <title>Genomes of two closely related lineages of the louse Polyplax serrata with different host specificities.</title>
        <authorList>
            <person name="Martinu J."/>
            <person name="Tarabai H."/>
            <person name="Stefka J."/>
            <person name="Hypsa V."/>
        </authorList>
    </citation>
    <scope>NUCLEOTIDE SEQUENCE [LARGE SCALE GENOMIC DNA]</scope>
    <source>
        <strain evidence="1">HR10_N</strain>
    </source>
</reference>
<proteinExistence type="predicted"/>
<evidence type="ECO:0000313" key="1">
    <source>
        <dbReference type="EMBL" id="KAK6639440.1"/>
    </source>
</evidence>
<evidence type="ECO:0000313" key="2">
    <source>
        <dbReference type="Proteomes" id="UP001372834"/>
    </source>
</evidence>
<gene>
    <name evidence="1" type="ORF">RUM43_007713</name>
</gene>
<comment type="caution">
    <text evidence="1">The sequence shown here is derived from an EMBL/GenBank/DDBJ whole genome shotgun (WGS) entry which is preliminary data.</text>
</comment>
<name>A0AAN8P933_POLSC</name>
<dbReference type="Proteomes" id="UP001372834">
    <property type="component" value="Unassembled WGS sequence"/>
</dbReference>
<dbReference type="AlphaFoldDB" id="A0AAN8P933"/>
<sequence>MKLRYKDFQFAWGYSRGPGPKSSALSTCILPTNLRNSEGEVEGRGVTTWETKKLNFLRSAGGGSKQYLCCMHMVYLKECQSVSRDCRQRCERHGENVKGKNASVGVRVRAKKD</sequence>
<dbReference type="EMBL" id="JAWJWE010000003">
    <property type="protein sequence ID" value="KAK6639440.1"/>
    <property type="molecule type" value="Genomic_DNA"/>
</dbReference>
<protein>
    <submittedName>
        <fullName evidence="1">Uncharacterized protein</fullName>
    </submittedName>
</protein>
<organism evidence="1 2">
    <name type="scientific">Polyplax serrata</name>
    <name type="common">Common mouse louse</name>
    <dbReference type="NCBI Taxonomy" id="468196"/>
    <lineage>
        <taxon>Eukaryota</taxon>
        <taxon>Metazoa</taxon>
        <taxon>Ecdysozoa</taxon>
        <taxon>Arthropoda</taxon>
        <taxon>Hexapoda</taxon>
        <taxon>Insecta</taxon>
        <taxon>Pterygota</taxon>
        <taxon>Neoptera</taxon>
        <taxon>Paraneoptera</taxon>
        <taxon>Psocodea</taxon>
        <taxon>Troctomorpha</taxon>
        <taxon>Phthiraptera</taxon>
        <taxon>Anoplura</taxon>
        <taxon>Polyplacidae</taxon>
        <taxon>Polyplax</taxon>
    </lineage>
</organism>
<accession>A0AAN8P933</accession>